<proteinExistence type="predicted"/>
<feature type="compositionally biased region" description="Basic and acidic residues" evidence="1">
    <location>
        <begin position="106"/>
        <end position="122"/>
    </location>
</feature>
<dbReference type="AlphaFoldDB" id="A0A482WVN9"/>
<dbReference type="InParanoid" id="A0A482WVN9"/>
<accession>A0A482WVN9</accession>
<reference evidence="2 3" key="1">
    <citation type="journal article" date="2017" name="Gigascience">
        <title>Genome sequence of the small brown planthopper, Laodelphax striatellus.</title>
        <authorList>
            <person name="Zhu J."/>
            <person name="Jiang F."/>
            <person name="Wang X."/>
            <person name="Yang P."/>
            <person name="Bao Y."/>
            <person name="Zhao W."/>
            <person name="Wang W."/>
            <person name="Lu H."/>
            <person name="Wang Q."/>
            <person name="Cui N."/>
            <person name="Li J."/>
            <person name="Chen X."/>
            <person name="Luo L."/>
            <person name="Yu J."/>
            <person name="Kang L."/>
            <person name="Cui F."/>
        </authorList>
    </citation>
    <scope>NUCLEOTIDE SEQUENCE [LARGE SCALE GENOMIC DNA]</scope>
    <source>
        <strain evidence="2">Lst14</strain>
    </source>
</reference>
<dbReference type="Proteomes" id="UP000291343">
    <property type="component" value="Unassembled WGS sequence"/>
</dbReference>
<dbReference type="EMBL" id="QKKF02023800">
    <property type="protein sequence ID" value="RZF37604.1"/>
    <property type="molecule type" value="Genomic_DNA"/>
</dbReference>
<dbReference type="OrthoDB" id="6818750at2759"/>
<organism evidence="2 3">
    <name type="scientific">Laodelphax striatellus</name>
    <name type="common">Small brown planthopper</name>
    <name type="synonym">Delphax striatella</name>
    <dbReference type="NCBI Taxonomy" id="195883"/>
    <lineage>
        <taxon>Eukaryota</taxon>
        <taxon>Metazoa</taxon>
        <taxon>Ecdysozoa</taxon>
        <taxon>Arthropoda</taxon>
        <taxon>Hexapoda</taxon>
        <taxon>Insecta</taxon>
        <taxon>Pterygota</taxon>
        <taxon>Neoptera</taxon>
        <taxon>Paraneoptera</taxon>
        <taxon>Hemiptera</taxon>
        <taxon>Auchenorrhyncha</taxon>
        <taxon>Fulgoroidea</taxon>
        <taxon>Delphacidae</taxon>
        <taxon>Criomorphinae</taxon>
        <taxon>Laodelphax</taxon>
    </lineage>
</organism>
<sequence>MKMVLTASIVIHNFVSSYSPIGEIISLKRRKLLLPGGHCLFGAPNPEETTKLINDQLVFDRQRMLDQYDFDIVTNSNSEKADLKTVTNNNNNNDVDENVLKRIRGEDGAEEKGEEKSKKNSSENDLCNKFNEGLHKVRKGAAFKRQSHLTDFWRSKRRAWESSTSKGKLGTESSSTWKTYCMKSIQ</sequence>
<evidence type="ECO:0000256" key="1">
    <source>
        <dbReference type="SAM" id="MobiDB-lite"/>
    </source>
</evidence>
<feature type="region of interest" description="Disordered" evidence="1">
    <location>
        <begin position="106"/>
        <end position="125"/>
    </location>
</feature>
<comment type="caution">
    <text evidence="2">The sequence shown here is derived from an EMBL/GenBank/DDBJ whole genome shotgun (WGS) entry which is preliminary data.</text>
</comment>
<name>A0A482WVN9_LAOST</name>
<protein>
    <submittedName>
        <fullName evidence="2">Uncharacterized protein</fullName>
    </submittedName>
</protein>
<keyword evidence="3" id="KW-1185">Reference proteome</keyword>
<gene>
    <name evidence="2" type="ORF">LSTR_LSTR003169</name>
</gene>
<evidence type="ECO:0000313" key="2">
    <source>
        <dbReference type="EMBL" id="RZF37604.1"/>
    </source>
</evidence>
<evidence type="ECO:0000313" key="3">
    <source>
        <dbReference type="Proteomes" id="UP000291343"/>
    </source>
</evidence>